<dbReference type="InterPro" id="IPR043322">
    <property type="entry name" value="CtBP"/>
</dbReference>
<feature type="transmembrane region" description="Helical" evidence="11">
    <location>
        <begin position="899"/>
        <end position="919"/>
    </location>
</feature>
<dbReference type="GO" id="GO:0005524">
    <property type="term" value="F:ATP binding"/>
    <property type="evidence" value="ECO:0007669"/>
    <property type="project" value="UniProtKB-KW"/>
</dbReference>
<dbReference type="Pfam" id="PF00296">
    <property type="entry name" value="Bac_luciferase"/>
    <property type="match status" value="1"/>
</dbReference>
<keyword evidence="10" id="KW-0539">Nucleus</keyword>
<dbReference type="SUPFAM" id="SSF51679">
    <property type="entry name" value="Bacterial luciferase-like"/>
    <property type="match status" value="1"/>
</dbReference>
<evidence type="ECO:0000256" key="4">
    <source>
        <dbReference type="ARBA" id="ARBA00022679"/>
    </source>
</evidence>
<evidence type="ECO:0000256" key="8">
    <source>
        <dbReference type="ARBA" id="ARBA00022909"/>
    </source>
</evidence>
<dbReference type="Gene3D" id="3.20.20.30">
    <property type="entry name" value="Luciferase-like domain"/>
    <property type="match status" value="1"/>
</dbReference>
<dbReference type="SUPFAM" id="SSF56601">
    <property type="entry name" value="beta-lactamase/transpeptidase-like"/>
    <property type="match status" value="1"/>
</dbReference>
<comment type="subcellular location">
    <subcellularLocation>
        <location evidence="1">Nucleus</location>
    </subcellularLocation>
</comment>
<dbReference type="Pfam" id="PF01288">
    <property type="entry name" value="HPPK"/>
    <property type="match status" value="1"/>
</dbReference>
<dbReference type="CDD" id="cd00483">
    <property type="entry name" value="HPPK"/>
    <property type="match status" value="1"/>
</dbReference>
<name>A0A812ZQ06_9DINO</name>
<evidence type="ECO:0000256" key="2">
    <source>
        <dbReference type="ARBA" id="ARBA00005051"/>
    </source>
</evidence>
<dbReference type="PROSITE" id="PS00670">
    <property type="entry name" value="D_2_HYDROXYACID_DH_2"/>
    <property type="match status" value="1"/>
</dbReference>
<feature type="transmembrane region" description="Helical" evidence="11">
    <location>
        <begin position="128"/>
        <end position="148"/>
    </location>
</feature>
<feature type="transmembrane region" description="Helical" evidence="11">
    <location>
        <begin position="1736"/>
        <end position="1757"/>
    </location>
</feature>
<dbReference type="GO" id="GO:0046654">
    <property type="term" value="P:tetrahydrofolate biosynthetic process"/>
    <property type="evidence" value="ECO:0007669"/>
    <property type="project" value="UniProtKB-UniPathway"/>
</dbReference>
<dbReference type="Proteomes" id="UP000601435">
    <property type="component" value="Unassembled WGS sequence"/>
</dbReference>
<feature type="transmembrane region" description="Helical" evidence="11">
    <location>
        <begin position="858"/>
        <end position="879"/>
    </location>
</feature>
<protein>
    <recommendedName>
        <fullName evidence="3">2-amino-4-hydroxy-6-hydroxymethyldihydropteridine diphosphokinase</fullName>
        <ecNumber evidence="3">2.7.6.3</ecNumber>
    </recommendedName>
</protein>
<organism evidence="13 14">
    <name type="scientific">Symbiodinium necroappetens</name>
    <dbReference type="NCBI Taxonomy" id="1628268"/>
    <lineage>
        <taxon>Eukaryota</taxon>
        <taxon>Sar</taxon>
        <taxon>Alveolata</taxon>
        <taxon>Dinophyceae</taxon>
        <taxon>Suessiales</taxon>
        <taxon>Symbiodiniaceae</taxon>
        <taxon>Symbiodinium</taxon>
    </lineage>
</organism>
<dbReference type="InterPro" id="IPR050491">
    <property type="entry name" value="AmpC-like"/>
</dbReference>
<dbReference type="GO" id="GO:0016616">
    <property type="term" value="F:oxidoreductase activity, acting on the CH-OH group of donors, NAD or NADP as acceptor"/>
    <property type="evidence" value="ECO:0007669"/>
    <property type="project" value="InterPro"/>
</dbReference>
<feature type="transmembrane region" description="Helical" evidence="11">
    <location>
        <begin position="1704"/>
        <end position="1724"/>
    </location>
</feature>
<feature type="transmembrane region" description="Helical" evidence="11">
    <location>
        <begin position="1577"/>
        <end position="1600"/>
    </location>
</feature>
<reference evidence="13" key="1">
    <citation type="submission" date="2021-02" db="EMBL/GenBank/DDBJ databases">
        <authorList>
            <person name="Dougan E. K."/>
            <person name="Rhodes N."/>
            <person name="Thang M."/>
            <person name="Chan C."/>
        </authorList>
    </citation>
    <scope>NUCLEOTIDE SEQUENCE</scope>
</reference>
<feature type="transmembrane region" description="Helical" evidence="11">
    <location>
        <begin position="823"/>
        <end position="846"/>
    </location>
</feature>
<dbReference type="SUPFAM" id="SSF55083">
    <property type="entry name" value="6-hydroxymethyl-7,8-dihydropterin pyrophosphokinase, HPPK"/>
    <property type="match status" value="1"/>
</dbReference>
<dbReference type="UniPathway" id="UPA00077">
    <property type="reaction ID" value="UER00155"/>
</dbReference>
<evidence type="ECO:0000256" key="9">
    <source>
        <dbReference type="ARBA" id="ARBA00023002"/>
    </source>
</evidence>
<feature type="transmembrane region" description="Helical" evidence="11">
    <location>
        <begin position="931"/>
        <end position="950"/>
    </location>
</feature>
<feature type="domain" description="7,8-dihydro-6-hydroxymethylpterin-pyrophosphokinase" evidence="12">
    <location>
        <begin position="74"/>
        <end position="85"/>
    </location>
</feature>
<dbReference type="InterPro" id="IPR006139">
    <property type="entry name" value="D-isomer_2_OHA_DH_cat_dom"/>
</dbReference>
<dbReference type="Gene3D" id="3.30.70.560">
    <property type="entry name" value="7,8-Dihydro-6-hydroxymethylpterin-pyrophosphokinase HPPK"/>
    <property type="match status" value="1"/>
</dbReference>
<dbReference type="InterPro" id="IPR000550">
    <property type="entry name" value="Hppk"/>
</dbReference>
<dbReference type="PANTHER" id="PTHR46825">
    <property type="entry name" value="D-ALANYL-D-ALANINE-CARBOXYPEPTIDASE/ENDOPEPTIDASE AMPH"/>
    <property type="match status" value="1"/>
</dbReference>
<dbReference type="Pfam" id="PF00389">
    <property type="entry name" value="2-Hacid_dh"/>
    <property type="match status" value="1"/>
</dbReference>
<dbReference type="GO" id="GO:0046656">
    <property type="term" value="P:folic acid biosynthetic process"/>
    <property type="evidence" value="ECO:0007669"/>
    <property type="project" value="UniProtKB-KW"/>
</dbReference>
<dbReference type="InterPro" id="IPR006140">
    <property type="entry name" value="D-isomer_DH_NAD-bd"/>
</dbReference>
<keyword evidence="11" id="KW-0812">Transmembrane</keyword>
<dbReference type="EMBL" id="CAJNJA010049029">
    <property type="protein sequence ID" value="CAE7835160.1"/>
    <property type="molecule type" value="Genomic_DNA"/>
</dbReference>
<dbReference type="GO" id="GO:0005634">
    <property type="term" value="C:nucleus"/>
    <property type="evidence" value="ECO:0007669"/>
    <property type="project" value="UniProtKB-SubCell"/>
</dbReference>
<sequence length="1784" mass="196683">MLAAIKALEQYAVSGSFAASNLWQTSPVDCPPGSAPFLNAAVCFDARPDLTPEALLDELKALEKAYGRGRKIIRNAPRELDLDLLVFDDEQRQTENFVLPHPRAVDRLFVLAPVAEIAPALIWKKLRFGLILLTALSVVTTLPAWGYADANFFVRIFRWDYYNRDQQQPKAAMWLVDTRFHKRFDELMISVEQPQERQLKLRNLGRLLTHIQNVSAPAHAVPVYSGRWWRLSFSDRFNRYPVDVDALEQTIAGDCALFDAPNETFQQILIDTADNTLAAVTDEIDGLPATWQAFWTLADKPGDFGDYGPAGNSFGDRTQFRCGDDQRCLLLQDDPLYSDFALQRHRAAVMATMRAMLRLQMEHNSVRVSNLEQFIDGIMAQAIVQGDTVGATVALVQDGRLLVSRGYGYADYTRSEPVQSRVTQFQIGSISKVWVWIAVLQLVEAGSLDLDHDINSYLEAFQIPDTMGDPITLRHLMTHSAGFEDQLFGLFVSGPRQVGNLVDTLAATIPERVALPGSRVAYSNYGAALAAHIVEQASGMGFSDYVQQHIMQPLAMSTAGIAQPVPDELMQTRSKGYVINDGEPQERGALYIPLGPAGAGAATSLDMAKFMVELLNPRDTRVLSSASKAQLINGAYLHHPRVNGLTLGMFQASRGDAAAVGHDGSTLIFNAQMVLWPDADMGLFVATNTLGSDAVGRRLVATVSNHLGFDDRSDSLLPVESAAGLPGTYIGSRRNFSSASKLLGLLDTVTVTHDSEQGVLLIARAQGSKRYRGLSDNVFQQVAGPTRAVFKTGSGMGQELYFSDVPPVAYIRAEAMEMPLNNALFILLWLTVAMSVLIIWPVSAFTHKGHGNVQGQKFTTVITYLAVAVAVLFFVQVAALVTTPLEVVLELEAGLTPLLWLPIIVAGLTLIQFLQLYRVLVRGFWWLSRRIHFVIVLLLQSALVFWFWYWNLLPRAQFAETCGYESIWLPENHFGANALPDPLTLLASIAGATRSIRLGTTSYLLTLRNPLQAAEQVAVLDQLSGGRLILGVGRGYAPEMLRAFHVPAKEKRRIFAWTLGLMKDAWSGKSISLDGNMEHAVEVHPRPFQQPHPPLWVAAFGPKALAQAGTLGLPYLCSPMESMATLENNYAQHLQAAEAAGVAPPTTIPLMRTVFVSEDTALVKTLKTSLAEKSENVRLLDGEGVDDWTLIGTPEQVRKKLQQYQDRLGMTHLVATRLRIGGIKEADLRQSVALLADIVAGEHTAHFCERYADVTDEQWASCDALVSVNDIPAEYRAKLTRCRIFVTPKVGFDNLDTKAWAELGIPVCNVPDYGTQEVADHAMALMLSLMKGITFHTRELKKDPKGLWRPALNPYGKRLSVCTFGVVGLGRIGTAAALRAKAFGMDVVMYDPFRENGAELSVGIRRVQSLEELFSTSDVVSLHLPLSTDTEKLINADVLSHSKPGLVLINTARGPIIDLDGLYQAMQANHVQAAGLDVLPEEPANPDHPLIKAWAADEDWINHRLLITPHSAFFTPESVYDMRFKGGEVVEPMTPDYHKRRQRVFLILSGIFLGTLALLNVLGISRFVDLSFNVFGVQIPMVVAVGVLPYPVTFMCTDLISELFGEKKARDMVWVGLMLNVWVIFLLWLGGALPGFEPIDPATGGPMLDEAGRLPVFYEIRELAFGAVAASMLAYLIAQFVDVRLFHFWKKLTAGKHLWLRNNASTMVSQIVDTTAVILITHFYARALPVNDGEPIWPQLFVFIASGYVFKLVVAAADTGPIYLAVKYLRPYLGLKGTEEATDD</sequence>
<dbReference type="NCBIfam" id="TIGR01498">
    <property type="entry name" value="folK"/>
    <property type="match status" value="1"/>
</dbReference>
<evidence type="ECO:0000256" key="11">
    <source>
        <dbReference type="SAM" id="Phobius"/>
    </source>
</evidence>
<evidence type="ECO:0000256" key="1">
    <source>
        <dbReference type="ARBA" id="ARBA00004123"/>
    </source>
</evidence>
<evidence type="ECO:0000256" key="7">
    <source>
        <dbReference type="ARBA" id="ARBA00022840"/>
    </source>
</evidence>
<dbReference type="PROSITE" id="PS00794">
    <property type="entry name" value="HPPK"/>
    <property type="match status" value="1"/>
</dbReference>
<evidence type="ECO:0000256" key="5">
    <source>
        <dbReference type="ARBA" id="ARBA00022741"/>
    </source>
</evidence>
<dbReference type="InterPro" id="IPR012338">
    <property type="entry name" value="Beta-lactam/transpept-like"/>
</dbReference>
<feature type="transmembrane region" description="Helical" evidence="11">
    <location>
        <begin position="1544"/>
        <end position="1565"/>
    </location>
</feature>
<evidence type="ECO:0000259" key="12">
    <source>
        <dbReference type="PROSITE" id="PS00794"/>
    </source>
</evidence>
<dbReference type="Pfam" id="PF02592">
    <property type="entry name" value="Vut_1"/>
    <property type="match status" value="1"/>
</dbReference>
<evidence type="ECO:0000313" key="13">
    <source>
        <dbReference type="EMBL" id="CAE7835160.1"/>
    </source>
</evidence>
<dbReference type="NCBIfam" id="TIGR00697">
    <property type="entry name" value="queuosine precursor transporter"/>
    <property type="match status" value="1"/>
</dbReference>
<comment type="caution">
    <text evidence="13">The sequence shown here is derived from an EMBL/GenBank/DDBJ whole genome shotgun (WGS) entry which is preliminary data.</text>
</comment>
<evidence type="ECO:0000256" key="3">
    <source>
        <dbReference type="ARBA" id="ARBA00013253"/>
    </source>
</evidence>
<evidence type="ECO:0000313" key="14">
    <source>
        <dbReference type="Proteomes" id="UP000601435"/>
    </source>
</evidence>
<dbReference type="HAMAP" id="MF_02088">
    <property type="entry name" value="Q_prec_transport"/>
    <property type="match status" value="1"/>
</dbReference>
<keyword evidence="5" id="KW-0547">Nucleotide-binding</keyword>
<dbReference type="EC" id="2.7.6.3" evidence="3"/>
<feature type="transmembrane region" description="Helical" evidence="11">
    <location>
        <begin position="1663"/>
        <end position="1683"/>
    </location>
</feature>
<keyword evidence="11" id="KW-1133">Transmembrane helix</keyword>
<proteinExistence type="inferred from homology"/>
<dbReference type="Pfam" id="PF02826">
    <property type="entry name" value="2-Hacid_dh_C"/>
    <property type="match status" value="1"/>
</dbReference>
<dbReference type="GO" id="GO:0016301">
    <property type="term" value="F:kinase activity"/>
    <property type="evidence" value="ECO:0007669"/>
    <property type="project" value="UniProtKB-KW"/>
</dbReference>
<dbReference type="SUPFAM" id="SSF52283">
    <property type="entry name" value="Formate/glycerate dehydrogenase catalytic domain-like"/>
    <property type="match status" value="1"/>
</dbReference>
<dbReference type="InterPro" id="IPR001466">
    <property type="entry name" value="Beta-lactam-related"/>
</dbReference>
<dbReference type="InterPro" id="IPR036661">
    <property type="entry name" value="Luciferase-like_sf"/>
</dbReference>
<keyword evidence="11" id="KW-0472">Membrane</keyword>
<keyword evidence="7" id="KW-0067">ATP-binding</keyword>
<dbReference type="Pfam" id="PF00144">
    <property type="entry name" value="Beta-lactamase"/>
    <property type="match status" value="1"/>
</dbReference>
<dbReference type="CDD" id="cd05299">
    <property type="entry name" value="CtBP_dh"/>
    <property type="match status" value="1"/>
</dbReference>
<dbReference type="InterPro" id="IPR003744">
    <property type="entry name" value="YhhQ"/>
</dbReference>
<gene>
    <name evidence="13" type="primary">CtBP</name>
    <name evidence="13" type="ORF">SNEC2469_LOCUS25080</name>
</gene>
<keyword evidence="6" id="KW-0418">Kinase</keyword>
<evidence type="ECO:0000256" key="10">
    <source>
        <dbReference type="ARBA" id="ARBA00023242"/>
    </source>
</evidence>
<keyword evidence="4" id="KW-0808">Transferase</keyword>
<comment type="pathway">
    <text evidence="2">Cofactor biosynthesis; tetrahydrofolate biosynthesis; 2-amino-4-hydroxy-6-hydroxymethyl-7,8-dihydropteridine diphosphate from 7,8-dihydroneopterin triphosphate: step 4/4.</text>
</comment>
<dbReference type="InterPro" id="IPR011251">
    <property type="entry name" value="Luciferase-like_dom"/>
</dbReference>
<dbReference type="PANTHER" id="PTHR46825:SF9">
    <property type="entry name" value="BETA-LACTAMASE-RELATED DOMAIN-CONTAINING PROTEIN"/>
    <property type="match status" value="1"/>
</dbReference>
<dbReference type="InterPro" id="IPR029753">
    <property type="entry name" value="D-isomer_DH_CS"/>
</dbReference>
<dbReference type="InterPro" id="IPR036291">
    <property type="entry name" value="NAD(P)-bd_dom_sf"/>
</dbReference>
<keyword evidence="14" id="KW-1185">Reference proteome</keyword>
<dbReference type="InterPro" id="IPR035907">
    <property type="entry name" value="Hppk_sf"/>
</dbReference>
<dbReference type="GO" id="GO:0051287">
    <property type="term" value="F:NAD binding"/>
    <property type="evidence" value="ECO:0007669"/>
    <property type="project" value="InterPro"/>
</dbReference>
<dbReference type="GO" id="GO:0003848">
    <property type="term" value="F:2-amino-4-hydroxy-6-hydroxymethyldihydropteridine diphosphokinase activity"/>
    <property type="evidence" value="ECO:0007669"/>
    <property type="project" value="UniProtKB-EC"/>
</dbReference>
<dbReference type="Gene3D" id="3.40.50.720">
    <property type="entry name" value="NAD(P)-binding Rossmann-like Domain"/>
    <property type="match status" value="2"/>
</dbReference>
<dbReference type="SUPFAM" id="SSF51735">
    <property type="entry name" value="NAD(P)-binding Rossmann-fold domains"/>
    <property type="match status" value="1"/>
</dbReference>
<keyword evidence="8" id="KW-0289">Folate biosynthesis</keyword>
<dbReference type="GO" id="GO:0003714">
    <property type="term" value="F:transcription corepressor activity"/>
    <property type="evidence" value="ECO:0007669"/>
    <property type="project" value="InterPro"/>
</dbReference>
<dbReference type="OrthoDB" id="298012at2759"/>
<keyword evidence="9" id="KW-0560">Oxidoreductase</keyword>
<feature type="transmembrane region" description="Helical" evidence="11">
    <location>
        <begin position="1612"/>
        <end position="1631"/>
    </location>
</feature>
<accession>A0A812ZQ06</accession>
<dbReference type="Gene3D" id="3.40.710.10">
    <property type="entry name" value="DD-peptidase/beta-lactamase superfamily"/>
    <property type="match status" value="1"/>
</dbReference>
<evidence type="ECO:0000256" key="6">
    <source>
        <dbReference type="ARBA" id="ARBA00022777"/>
    </source>
</evidence>
<dbReference type="GO" id="GO:0016705">
    <property type="term" value="F:oxidoreductase activity, acting on paired donors, with incorporation or reduction of molecular oxygen"/>
    <property type="evidence" value="ECO:0007669"/>
    <property type="project" value="InterPro"/>
</dbReference>